<dbReference type="EMBL" id="JBJUIK010000006">
    <property type="protein sequence ID" value="KAL3525494.1"/>
    <property type="molecule type" value="Genomic_DNA"/>
</dbReference>
<evidence type="ECO:0000256" key="3">
    <source>
        <dbReference type="ARBA" id="ARBA00007812"/>
    </source>
</evidence>
<sequence length="595" mass="63687">MVEQSSSRLLKRDEEKIAKERDEDSDGKTATSIDGSTLVAMCLARAGVDKMFGVVGIPVTSLANRAVALGIRFIAFHNEQSAGYAASAYGYLTGRPGILLTVSGPGCVHGLAGLSNAGANAWPMVLISGSCNQKYFGRGDFQELDQIAAVEPFSKYSVKATDISKIPTAVFEVLDGAGSGRPGGCYLDLPADVLHHSVTNPEAQKLIDEAENSRKKELIAKPIIKNSEIEKAVALLRKAERPLIVFGKGAAFARAENALKRLVESTGIPFLPTPMGKGLLSDTHELAATAARSLAIGKCDVALVVGARLNWLLHFGEPPKWSKDVNFILVDIDNDGIELRKPCVGLVGDAKEVVERIYKEIKDEPFCLGKSHPWVEAIGKKVKENVVKMEVQLAKDVVPFNFMTPLRIIRDAILSLGSTAPILVSEGANTMDVGRAVLVQTEPRTRLDAGTWGTMGVGLGYCIAAALASPDRLVVAVEGDSGFGFSAMEVETLVRYQLPVVVIVFNNDGVYGGDRRSPEEITGPYKDDPAPTSFVPGAAYHVLMEAFGGKGYLVQTPDELKSALAESFLARKPAVLNVIIDPYAGSESGRLQHKN</sequence>
<evidence type="ECO:0000256" key="17">
    <source>
        <dbReference type="SAM" id="MobiDB-lite"/>
    </source>
</evidence>
<dbReference type="GO" id="GO:0106359">
    <property type="term" value="F:2-hydroxyacyl-CoA lyase activity"/>
    <property type="evidence" value="ECO:0007669"/>
    <property type="project" value="UniProtKB-EC"/>
</dbReference>
<comment type="function">
    <text evidence="12">Catalyzes a carbon-carbon cleavage reaction; cleaves a 2-hydroxy-3-methylacyl-CoA into formyl-CoA and a 2-methyl-branched fatty aldehyde.</text>
</comment>
<dbReference type="GO" id="GO:0046872">
    <property type="term" value="F:metal ion binding"/>
    <property type="evidence" value="ECO:0007669"/>
    <property type="project" value="UniProtKB-KW"/>
</dbReference>
<dbReference type="InterPro" id="IPR000399">
    <property type="entry name" value="TPP-bd_CS"/>
</dbReference>
<evidence type="ECO:0000256" key="10">
    <source>
        <dbReference type="ARBA" id="ARBA00044454"/>
    </source>
</evidence>
<dbReference type="CDD" id="cd02004">
    <property type="entry name" value="TPP_BZL_OCoD_HPCL"/>
    <property type="match status" value="1"/>
</dbReference>
<dbReference type="AlphaFoldDB" id="A0ABD3A186"/>
<accession>A0ABD3A186</accession>
<dbReference type="SUPFAM" id="SSF52467">
    <property type="entry name" value="DHS-like NAD/FAD-binding domain"/>
    <property type="match status" value="1"/>
</dbReference>
<dbReference type="InterPro" id="IPR029035">
    <property type="entry name" value="DHS-like_NAD/FAD-binding_dom"/>
</dbReference>
<dbReference type="InterPro" id="IPR011766">
    <property type="entry name" value="TPP_enzyme_TPP-bd"/>
</dbReference>
<evidence type="ECO:0000259" key="18">
    <source>
        <dbReference type="Pfam" id="PF00205"/>
    </source>
</evidence>
<evidence type="ECO:0000313" key="22">
    <source>
        <dbReference type="Proteomes" id="UP001630127"/>
    </source>
</evidence>
<dbReference type="Gene3D" id="3.40.50.970">
    <property type="match status" value="2"/>
</dbReference>
<dbReference type="Pfam" id="PF02776">
    <property type="entry name" value="TPP_enzyme_N"/>
    <property type="match status" value="1"/>
</dbReference>
<evidence type="ECO:0000256" key="6">
    <source>
        <dbReference type="ARBA" id="ARBA00022842"/>
    </source>
</evidence>
<dbReference type="SUPFAM" id="SSF52518">
    <property type="entry name" value="Thiamin diphosphate-binding fold (THDP-binding)"/>
    <property type="match status" value="2"/>
</dbReference>
<dbReference type="Proteomes" id="UP001630127">
    <property type="component" value="Unassembled WGS sequence"/>
</dbReference>
<dbReference type="EC" id="4.1.2.63" evidence="11"/>
<evidence type="ECO:0000256" key="2">
    <source>
        <dbReference type="ARBA" id="ARBA00001964"/>
    </source>
</evidence>
<feature type="region of interest" description="Disordered" evidence="17">
    <location>
        <begin position="1"/>
        <end position="30"/>
    </location>
</feature>
<evidence type="ECO:0000256" key="12">
    <source>
        <dbReference type="ARBA" id="ARBA00059692"/>
    </source>
</evidence>
<keyword evidence="5" id="KW-0479">Metal-binding</keyword>
<evidence type="ECO:0000256" key="9">
    <source>
        <dbReference type="ARBA" id="ARBA00044451"/>
    </source>
</evidence>
<evidence type="ECO:0000256" key="11">
    <source>
        <dbReference type="ARBA" id="ARBA00044518"/>
    </source>
</evidence>
<dbReference type="InterPro" id="IPR045025">
    <property type="entry name" value="HACL1-like"/>
</dbReference>
<comment type="catalytic activity">
    <reaction evidence="10">
        <text>an (R)-2-hydroxy-long-chain-fatty acyl-CoA = a long-chain fatty aldehyde + formyl-CoA</text>
        <dbReference type="Rhea" id="RHEA:67444"/>
        <dbReference type="ChEBI" id="CHEBI:17176"/>
        <dbReference type="ChEBI" id="CHEBI:57376"/>
        <dbReference type="ChEBI" id="CHEBI:170012"/>
        <dbReference type="EC" id="4.1.2.63"/>
    </reaction>
    <physiologicalReaction direction="left-to-right" evidence="10">
        <dbReference type="Rhea" id="RHEA:67445"/>
    </physiologicalReaction>
</comment>
<dbReference type="InterPro" id="IPR012001">
    <property type="entry name" value="Thiamin_PyroP_enz_TPP-bd_dom"/>
</dbReference>
<dbReference type="FunFam" id="3.40.50.970:FF:000050">
    <property type="entry name" value="2-hydroxyacyl-CoA lyase"/>
    <property type="match status" value="1"/>
</dbReference>
<evidence type="ECO:0000256" key="8">
    <source>
        <dbReference type="ARBA" id="ARBA00023239"/>
    </source>
</evidence>
<evidence type="ECO:0000256" key="15">
    <source>
        <dbReference type="ARBA" id="ARBA00077766"/>
    </source>
</evidence>
<dbReference type="Gene3D" id="3.40.50.1220">
    <property type="entry name" value="TPP-binding domain"/>
    <property type="match status" value="1"/>
</dbReference>
<evidence type="ECO:0000259" key="20">
    <source>
        <dbReference type="Pfam" id="PF02776"/>
    </source>
</evidence>
<comment type="caution">
    <text evidence="21">The sequence shown here is derived from an EMBL/GenBank/DDBJ whole genome shotgun (WGS) entry which is preliminary data.</text>
</comment>
<proteinExistence type="inferred from homology"/>
<evidence type="ECO:0000313" key="21">
    <source>
        <dbReference type="EMBL" id="KAL3525494.1"/>
    </source>
</evidence>
<keyword evidence="8" id="KW-0456">Lyase</keyword>
<dbReference type="PANTHER" id="PTHR43710">
    <property type="entry name" value="2-HYDROXYACYL-COA LYASE"/>
    <property type="match status" value="1"/>
</dbReference>
<protein>
    <recommendedName>
        <fullName evidence="13">2-hydroxyacyl-CoA lyase</fullName>
        <ecNumber evidence="11">4.1.2.63</ecNumber>
    </recommendedName>
    <alternativeName>
        <fullName evidence="14">2-hydroxyphytanoyl-CoA lyase</fullName>
    </alternativeName>
    <alternativeName>
        <fullName evidence="15">Oxalyl-CoA decarboxylase</fullName>
    </alternativeName>
</protein>
<name>A0ABD3A186_9GENT</name>
<keyword evidence="22" id="KW-1185">Reference proteome</keyword>
<evidence type="ECO:0000256" key="16">
    <source>
        <dbReference type="RuleBase" id="RU362132"/>
    </source>
</evidence>
<dbReference type="PROSITE" id="PS00187">
    <property type="entry name" value="TPP_ENZYMES"/>
    <property type="match status" value="1"/>
</dbReference>
<dbReference type="FunFam" id="3.40.50.970:FF:000046">
    <property type="entry name" value="2-hydroxyacyl-CoA lyase 1"/>
    <property type="match status" value="1"/>
</dbReference>
<evidence type="ECO:0000256" key="7">
    <source>
        <dbReference type="ARBA" id="ARBA00023052"/>
    </source>
</evidence>
<comment type="catalytic activity">
    <reaction evidence="9">
        <text>a 2-hydroxy-3-methyl fatty acyl-CoA = a 2-methyl-branched fatty aldehyde + formyl-CoA</text>
        <dbReference type="Rhea" id="RHEA:25375"/>
        <dbReference type="ChEBI" id="CHEBI:49188"/>
        <dbReference type="ChEBI" id="CHEBI:57376"/>
        <dbReference type="ChEBI" id="CHEBI:58783"/>
        <dbReference type="EC" id="4.1.2.63"/>
    </reaction>
    <physiologicalReaction direction="left-to-right" evidence="9">
        <dbReference type="Rhea" id="RHEA:25376"/>
    </physiologicalReaction>
</comment>
<feature type="domain" description="Thiamine pyrophosphate enzyme central" evidence="18">
    <location>
        <begin position="229"/>
        <end position="356"/>
    </location>
</feature>
<feature type="domain" description="Thiamine pyrophosphate enzyme N-terminal TPP-binding" evidence="20">
    <location>
        <begin position="34"/>
        <end position="148"/>
    </location>
</feature>
<evidence type="ECO:0000256" key="1">
    <source>
        <dbReference type="ARBA" id="ARBA00001946"/>
    </source>
</evidence>
<evidence type="ECO:0000256" key="4">
    <source>
        <dbReference type="ARBA" id="ARBA00011881"/>
    </source>
</evidence>
<feature type="compositionally biased region" description="Basic and acidic residues" evidence="17">
    <location>
        <begin position="10"/>
        <end position="22"/>
    </location>
</feature>
<comment type="similarity">
    <text evidence="3 16">Belongs to the TPP enzyme family.</text>
</comment>
<dbReference type="NCBIfam" id="NF006721">
    <property type="entry name" value="PRK09259.1"/>
    <property type="match status" value="1"/>
</dbReference>
<keyword evidence="7 16" id="KW-0786">Thiamine pyrophosphate</keyword>
<dbReference type="InterPro" id="IPR012000">
    <property type="entry name" value="Thiamin_PyroP_enz_cen_dom"/>
</dbReference>
<comment type="subunit">
    <text evidence="4">Homotetramer.</text>
</comment>
<gene>
    <name evidence="21" type="ORF">ACH5RR_013866</name>
</gene>
<dbReference type="Pfam" id="PF00205">
    <property type="entry name" value="TPP_enzyme_M"/>
    <property type="match status" value="1"/>
</dbReference>
<dbReference type="PANTHER" id="PTHR43710:SF2">
    <property type="entry name" value="2-HYDROXYACYL-COA LYASE 1"/>
    <property type="match status" value="1"/>
</dbReference>
<dbReference type="Pfam" id="PF02775">
    <property type="entry name" value="TPP_enzyme_C"/>
    <property type="match status" value="1"/>
</dbReference>
<keyword evidence="6" id="KW-0460">Magnesium</keyword>
<dbReference type="InterPro" id="IPR029061">
    <property type="entry name" value="THDP-binding"/>
</dbReference>
<evidence type="ECO:0000259" key="19">
    <source>
        <dbReference type="Pfam" id="PF02775"/>
    </source>
</evidence>
<evidence type="ECO:0000256" key="14">
    <source>
        <dbReference type="ARBA" id="ARBA00075677"/>
    </source>
</evidence>
<evidence type="ECO:0000256" key="5">
    <source>
        <dbReference type="ARBA" id="ARBA00022723"/>
    </source>
</evidence>
<dbReference type="CDD" id="cd07035">
    <property type="entry name" value="TPP_PYR_POX_like"/>
    <property type="match status" value="1"/>
</dbReference>
<reference evidence="21 22" key="1">
    <citation type="submission" date="2024-11" db="EMBL/GenBank/DDBJ databases">
        <title>A near-complete genome assembly of Cinchona calisaya.</title>
        <authorList>
            <person name="Lian D.C."/>
            <person name="Zhao X.W."/>
            <person name="Wei L."/>
        </authorList>
    </citation>
    <scope>NUCLEOTIDE SEQUENCE [LARGE SCALE GENOMIC DNA]</scope>
    <source>
        <tissue evidence="21">Nenye</tissue>
    </source>
</reference>
<dbReference type="FunFam" id="3.40.50.1220:FF:000024">
    <property type="entry name" value="2-hydroxyacyl-CoA lyase"/>
    <property type="match status" value="1"/>
</dbReference>
<evidence type="ECO:0000256" key="13">
    <source>
        <dbReference type="ARBA" id="ARBA00070390"/>
    </source>
</evidence>
<feature type="domain" description="Thiamine pyrophosphate enzyme TPP-binding" evidence="19">
    <location>
        <begin position="427"/>
        <end position="578"/>
    </location>
</feature>
<organism evidence="21 22">
    <name type="scientific">Cinchona calisaya</name>
    <dbReference type="NCBI Taxonomy" id="153742"/>
    <lineage>
        <taxon>Eukaryota</taxon>
        <taxon>Viridiplantae</taxon>
        <taxon>Streptophyta</taxon>
        <taxon>Embryophyta</taxon>
        <taxon>Tracheophyta</taxon>
        <taxon>Spermatophyta</taxon>
        <taxon>Magnoliopsida</taxon>
        <taxon>eudicotyledons</taxon>
        <taxon>Gunneridae</taxon>
        <taxon>Pentapetalae</taxon>
        <taxon>asterids</taxon>
        <taxon>lamiids</taxon>
        <taxon>Gentianales</taxon>
        <taxon>Rubiaceae</taxon>
        <taxon>Cinchonoideae</taxon>
        <taxon>Cinchoneae</taxon>
        <taxon>Cinchona</taxon>
    </lineage>
</organism>
<comment type="cofactor">
    <cofactor evidence="1">
        <name>Mg(2+)</name>
        <dbReference type="ChEBI" id="CHEBI:18420"/>
    </cofactor>
</comment>
<comment type="cofactor">
    <cofactor evidence="2">
        <name>thiamine diphosphate</name>
        <dbReference type="ChEBI" id="CHEBI:58937"/>
    </cofactor>
</comment>